<dbReference type="InterPro" id="IPR005081">
    <property type="entry name" value="SpoIIGA"/>
</dbReference>
<sequence>MFYITSFILGGAVLGWLFFWCSGDPFAQMSKGKSVSWVLLIGGIIVCLILMFFVKKFVLNRMLCQRTLYQTEARYNTKRVVFTAMLDTGNALYTIMGRRPVVLVNQTTIEKLMDDCVAKFLKECPSEQWFESLEACGDAGWLSRVQIIPYRAVGTNSLLLGFRPDILVIKTESGVIETDNVVLGLYRGELSNKDMYQALLHPAILKV</sequence>
<accession>A0A645FAJ7</accession>
<feature type="transmembrane region" description="Helical" evidence="1">
    <location>
        <begin position="34"/>
        <end position="54"/>
    </location>
</feature>
<dbReference type="EC" id="3.4.23.-" evidence="2"/>
<dbReference type="Pfam" id="PF03419">
    <property type="entry name" value="Peptidase_U4"/>
    <property type="match status" value="1"/>
</dbReference>
<keyword evidence="1" id="KW-0812">Transmembrane</keyword>
<evidence type="ECO:0000256" key="1">
    <source>
        <dbReference type="SAM" id="Phobius"/>
    </source>
</evidence>
<comment type="caution">
    <text evidence="2">The sequence shown here is derived from an EMBL/GenBank/DDBJ whole genome shotgun (WGS) entry which is preliminary data.</text>
</comment>
<gene>
    <name evidence="2" type="primary">spoIIGA_6</name>
    <name evidence="2" type="ORF">SDC9_157931</name>
</gene>
<dbReference type="AlphaFoldDB" id="A0A645FAJ7"/>
<name>A0A645FAJ7_9ZZZZ</name>
<protein>
    <submittedName>
        <fullName evidence="2">Sporulation sigma-E factor-processing peptidase</fullName>
        <ecNumber evidence="2">3.4.23.-</ecNumber>
    </submittedName>
</protein>
<reference evidence="2" key="1">
    <citation type="submission" date="2019-08" db="EMBL/GenBank/DDBJ databases">
        <authorList>
            <person name="Kucharzyk K."/>
            <person name="Murdoch R.W."/>
            <person name="Higgins S."/>
            <person name="Loffler F."/>
        </authorList>
    </citation>
    <scope>NUCLEOTIDE SEQUENCE</scope>
</reference>
<dbReference type="GO" id="GO:0030436">
    <property type="term" value="P:asexual sporulation"/>
    <property type="evidence" value="ECO:0007669"/>
    <property type="project" value="InterPro"/>
</dbReference>
<keyword evidence="1" id="KW-1133">Transmembrane helix</keyword>
<evidence type="ECO:0000313" key="2">
    <source>
        <dbReference type="EMBL" id="MPN10636.1"/>
    </source>
</evidence>
<keyword evidence="2" id="KW-0378">Hydrolase</keyword>
<organism evidence="2">
    <name type="scientific">bioreactor metagenome</name>
    <dbReference type="NCBI Taxonomy" id="1076179"/>
    <lineage>
        <taxon>unclassified sequences</taxon>
        <taxon>metagenomes</taxon>
        <taxon>ecological metagenomes</taxon>
    </lineage>
</organism>
<dbReference type="GO" id="GO:0004190">
    <property type="term" value="F:aspartic-type endopeptidase activity"/>
    <property type="evidence" value="ECO:0007669"/>
    <property type="project" value="InterPro"/>
</dbReference>
<keyword evidence="1" id="KW-0472">Membrane</keyword>
<proteinExistence type="predicted"/>
<dbReference type="GO" id="GO:0006508">
    <property type="term" value="P:proteolysis"/>
    <property type="evidence" value="ECO:0007669"/>
    <property type="project" value="InterPro"/>
</dbReference>
<dbReference type="EMBL" id="VSSQ01056804">
    <property type="protein sequence ID" value="MPN10636.1"/>
    <property type="molecule type" value="Genomic_DNA"/>
</dbReference>